<sequence length="361" mass="41295">MQMSDYLCEDFIAEIFTRLPPKSLLRFRSLSKSLHSCISSPGFIRMHTFRSPQKILFRHQNKEAESFYTLHGDEELPLYLCPKRGYIGITTTILFPSGGTIGSCNEIFCLRTKKGFTLCNPSIRRKLNVPEFPRRSESFLLQGIGFGFDPISDDYKIVRISNVKNHSFVYAVKSGTWCEIASPKHENQICSVQHDALFFNGVLCWVIHVYQTEPNDIGICCILTFDLSTHVFGMMPTSNRHWLTTGLTTIQGSLTLISHRREFNERWIWVWRDASWSVVFKMNTDELYVLGALQLQPQPTNNGDLLLNTHSHGLQIYNRKTGVPSRVGDFNAASSLCYFYQCVESLYLLDTGETIGETEEL</sequence>
<evidence type="ECO:0000313" key="3">
    <source>
        <dbReference type="Proteomes" id="UP001157418"/>
    </source>
</evidence>
<protein>
    <recommendedName>
        <fullName evidence="1">F-box domain-containing protein</fullName>
    </recommendedName>
</protein>
<keyword evidence="3" id="KW-1185">Reference proteome</keyword>
<dbReference type="InterPro" id="IPR013187">
    <property type="entry name" value="F-box-assoc_dom_typ3"/>
</dbReference>
<dbReference type="InterPro" id="IPR001810">
    <property type="entry name" value="F-box_dom"/>
</dbReference>
<dbReference type="EMBL" id="CAKMRJ010005634">
    <property type="protein sequence ID" value="CAH1449948.1"/>
    <property type="molecule type" value="Genomic_DNA"/>
</dbReference>
<dbReference type="InterPro" id="IPR050796">
    <property type="entry name" value="SCF_F-box_component"/>
</dbReference>
<accession>A0AAU9PHX8</accession>
<dbReference type="AlphaFoldDB" id="A0AAU9PHX8"/>
<reference evidence="2 3" key="1">
    <citation type="submission" date="2022-01" db="EMBL/GenBank/DDBJ databases">
        <authorList>
            <person name="Xiong W."/>
            <person name="Schranz E."/>
        </authorList>
    </citation>
    <scope>NUCLEOTIDE SEQUENCE [LARGE SCALE GENOMIC DNA]</scope>
</reference>
<dbReference type="PANTHER" id="PTHR31672:SF6">
    <property type="entry name" value="F-BOX DOMAIN-CONTAINING PROTEIN"/>
    <property type="match status" value="1"/>
</dbReference>
<dbReference type="Pfam" id="PF08268">
    <property type="entry name" value="FBA_3"/>
    <property type="match status" value="1"/>
</dbReference>
<dbReference type="Pfam" id="PF00646">
    <property type="entry name" value="F-box"/>
    <property type="match status" value="1"/>
</dbReference>
<name>A0AAU9PHX8_9ASTR</name>
<dbReference type="PANTHER" id="PTHR31672">
    <property type="entry name" value="BNACNNG10540D PROTEIN"/>
    <property type="match status" value="1"/>
</dbReference>
<gene>
    <name evidence="2" type="ORF">LVIROSA_LOCUS35401</name>
</gene>
<dbReference type="SMART" id="SM00256">
    <property type="entry name" value="FBOX"/>
    <property type="match status" value="1"/>
</dbReference>
<organism evidence="2 3">
    <name type="scientific">Lactuca virosa</name>
    <dbReference type="NCBI Taxonomy" id="75947"/>
    <lineage>
        <taxon>Eukaryota</taxon>
        <taxon>Viridiplantae</taxon>
        <taxon>Streptophyta</taxon>
        <taxon>Embryophyta</taxon>
        <taxon>Tracheophyta</taxon>
        <taxon>Spermatophyta</taxon>
        <taxon>Magnoliopsida</taxon>
        <taxon>eudicotyledons</taxon>
        <taxon>Gunneridae</taxon>
        <taxon>Pentapetalae</taxon>
        <taxon>asterids</taxon>
        <taxon>campanulids</taxon>
        <taxon>Asterales</taxon>
        <taxon>Asteraceae</taxon>
        <taxon>Cichorioideae</taxon>
        <taxon>Cichorieae</taxon>
        <taxon>Lactucinae</taxon>
        <taxon>Lactuca</taxon>
    </lineage>
</organism>
<feature type="domain" description="F-box" evidence="1">
    <location>
        <begin position="7"/>
        <end position="47"/>
    </location>
</feature>
<dbReference type="InterPro" id="IPR036047">
    <property type="entry name" value="F-box-like_dom_sf"/>
</dbReference>
<comment type="caution">
    <text evidence="2">The sequence shown here is derived from an EMBL/GenBank/DDBJ whole genome shotgun (WGS) entry which is preliminary data.</text>
</comment>
<dbReference type="Proteomes" id="UP001157418">
    <property type="component" value="Unassembled WGS sequence"/>
</dbReference>
<dbReference type="InterPro" id="IPR017451">
    <property type="entry name" value="F-box-assoc_interact_dom"/>
</dbReference>
<evidence type="ECO:0000259" key="1">
    <source>
        <dbReference type="SMART" id="SM00256"/>
    </source>
</evidence>
<proteinExistence type="predicted"/>
<evidence type="ECO:0000313" key="2">
    <source>
        <dbReference type="EMBL" id="CAH1449948.1"/>
    </source>
</evidence>
<dbReference type="SUPFAM" id="SSF81383">
    <property type="entry name" value="F-box domain"/>
    <property type="match status" value="1"/>
</dbReference>
<dbReference type="NCBIfam" id="TIGR01640">
    <property type="entry name" value="F_box_assoc_1"/>
    <property type="match status" value="1"/>
</dbReference>